<accession>A0A7Z0LMD6</accession>
<protein>
    <submittedName>
        <fullName evidence="2">DUF1599 domain-containing protein</fullName>
    </submittedName>
</protein>
<dbReference type="Proteomes" id="UP000586119">
    <property type="component" value="Unassembled WGS sequence"/>
</dbReference>
<organism evidence="2 3">
    <name type="scientific">Vreelandella salicampi</name>
    <dbReference type="NCBI Taxonomy" id="1449798"/>
    <lineage>
        <taxon>Bacteria</taxon>
        <taxon>Pseudomonadati</taxon>
        <taxon>Pseudomonadota</taxon>
        <taxon>Gammaproteobacteria</taxon>
        <taxon>Oceanospirillales</taxon>
        <taxon>Halomonadaceae</taxon>
        <taxon>Vreelandella</taxon>
    </lineage>
</organism>
<feature type="domain" description="Nucleotide modification associated" evidence="1">
    <location>
        <begin position="25"/>
        <end position="83"/>
    </location>
</feature>
<name>A0A7Z0LMD6_9GAMM</name>
<proteinExistence type="predicted"/>
<dbReference type="Pfam" id="PF07659">
    <property type="entry name" value="DUF1599"/>
    <property type="match status" value="2"/>
</dbReference>
<evidence type="ECO:0000259" key="1">
    <source>
        <dbReference type="Pfam" id="PF07659"/>
    </source>
</evidence>
<dbReference type="RefSeq" id="WP_179930883.1">
    <property type="nucleotide sequence ID" value="NZ_JACCDF010000011.1"/>
</dbReference>
<evidence type="ECO:0000313" key="3">
    <source>
        <dbReference type="Proteomes" id="UP000586119"/>
    </source>
</evidence>
<reference evidence="2 3" key="1">
    <citation type="journal article" date="2015" name="Int. J. Syst. Evol. Microbiol.">
        <title>Halomonas salicampi sp. nov., a halotolerant and alkalitolerant bacterium isolated from a saltern soil.</title>
        <authorList>
            <person name="Lee J.C."/>
            <person name="Kim Y.S."/>
            <person name="Yun B.S."/>
            <person name="Whang K.S."/>
        </authorList>
    </citation>
    <scope>NUCLEOTIDE SEQUENCE [LARGE SCALE GENOMIC DNA]</scope>
    <source>
        <strain evidence="2 3">BH103</strain>
    </source>
</reference>
<sequence>MHIYQQTESEIKQLREQCIELFSKKNSEYGPTWLGLRPLSLIDHILIKGLRLKNIESPGHDQQILDSPVDELVGVANYCAMGIALAGLEEKQDPRLQVPLVDADLFEDKEIVSMIRQAYASSSELLIKKNNDYGEAWRYMEPESFTDEIILRTSRMKKIIRRDGNFSFLTISSQLHDTLNYSFFGMISRGLDDQP</sequence>
<comment type="caution">
    <text evidence="2">The sequence shown here is derived from an EMBL/GenBank/DDBJ whole genome shotgun (WGS) entry which is preliminary data.</text>
</comment>
<dbReference type="EMBL" id="JACCDF010000011">
    <property type="protein sequence ID" value="NYS61550.1"/>
    <property type="molecule type" value="Genomic_DNA"/>
</dbReference>
<dbReference type="InterPro" id="IPR011630">
    <property type="entry name" value="DUF1599"/>
</dbReference>
<gene>
    <name evidence="2" type="ORF">HZS81_12380</name>
</gene>
<evidence type="ECO:0000313" key="2">
    <source>
        <dbReference type="EMBL" id="NYS61550.1"/>
    </source>
</evidence>
<keyword evidence="3" id="KW-1185">Reference proteome</keyword>
<feature type="domain" description="Nucleotide modification associated" evidence="1">
    <location>
        <begin position="129"/>
        <end position="187"/>
    </location>
</feature>
<dbReference type="AlphaFoldDB" id="A0A7Z0LMD6"/>